<dbReference type="EMBL" id="JBHRYE010000024">
    <property type="protein sequence ID" value="MFC3672833.1"/>
    <property type="molecule type" value="Genomic_DNA"/>
</dbReference>
<protein>
    <submittedName>
        <fullName evidence="2">DUF3617 domain-containing protein</fullName>
    </submittedName>
</protein>
<sequence>MTVRAALRRASAAAILFSALAWAPAADAERGGMTLAMLDRIAPGQWQVRTRETGGFDGRLCLAEGRPLLQLRHPGQSCRQFVVQDEPDAVSVSYTCGPAGSGLTRIRFENEQLLQIEAQGIARGLPFAFNAEARRMGSCSH</sequence>
<feature type="chain" id="PRO_5045297779" evidence="1">
    <location>
        <begin position="29"/>
        <end position="141"/>
    </location>
</feature>
<dbReference type="RefSeq" id="WP_229815519.1">
    <property type="nucleotide sequence ID" value="NZ_BMZP01000018.1"/>
</dbReference>
<feature type="signal peptide" evidence="1">
    <location>
        <begin position="1"/>
        <end position="28"/>
    </location>
</feature>
<organism evidence="2 3">
    <name type="scientific">Novosphingobium pokkalii</name>
    <dbReference type="NCBI Taxonomy" id="1770194"/>
    <lineage>
        <taxon>Bacteria</taxon>
        <taxon>Pseudomonadati</taxon>
        <taxon>Pseudomonadota</taxon>
        <taxon>Alphaproteobacteria</taxon>
        <taxon>Sphingomonadales</taxon>
        <taxon>Sphingomonadaceae</taxon>
        <taxon>Novosphingobium</taxon>
    </lineage>
</organism>
<name>A0ABV7V6X9_9SPHN</name>
<evidence type="ECO:0000313" key="3">
    <source>
        <dbReference type="Proteomes" id="UP001595683"/>
    </source>
</evidence>
<evidence type="ECO:0000313" key="2">
    <source>
        <dbReference type="EMBL" id="MFC3672833.1"/>
    </source>
</evidence>
<keyword evidence="3" id="KW-1185">Reference proteome</keyword>
<evidence type="ECO:0000256" key="1">
    <source>
        <dbReference type="SAM" id="SignalP"/>
    </source>
</evidence>
<accession>A0ABV7V6X9</accession>
<reference evidence="3" key="1">
    <citation type="journal article" date="2019" name="Int. J. Syst. Evol. Microbiol.">
        <title>The Global Catalogue of Microorganisms (GCM) 10K type strain sequencing project: providing services to taxonomists for standard genome sequencing and annotation.</title>
        <authorList>
            <consortium name="The Broad Institute Genomics Platform"/>
            <consortium name="The Broad Institute Genome Sequencing Center for Infectious Disease"/>
            <person name="Wu L."/>
            <person name="Ma J."/>
        </authorList>
    </citation>
    <scope>NUCLEOTIDE SEQUENCE [LARGE SCALE GENOMIC DNA]</scope>
    <source>
        <strain evidence="3">KCTC 42224</strain>
    </source>
</reference>
<gene>
    <name evidence="2" type="ORF">ACFOOT_15540</name>
</gene>
<comment type="caution">
    <text evidence="2">The sequence shown here is derived from an EMBL/GenBank/DDBJ whole genome shotgun (WGS) entry which is preliminary data.</text>
</comment>
<proteinExistence type="predicted"/>
<dbReference type="Proteomes" id="UP001595683">
    <property type="component" value="Unassembled WGS sequence"/>
</dbReference>
<keyword evidence="1" id="KW-0732">Signal</keyword>